<comment type="caution">
    <text evidence="7">The sequence shown here is derived from an EMBL/GenBank/DDBJ whole genome shotgun (WGS) entry which is preliminary data.</text>
</comment>
<keyword evidence="4" id="KW-0808">Transferase</keyword>
<evidence type="ECO:0000256" key="6">
    <source>
        <dbReference type="SAM" id="MobiDB-lite"/>
    </source>
</evidence>
<dbReference type="Gene3D" id="3.90.550.10">
    <property type="entry name" value="Spore Coat Polysaccharide Biosynthesis Protein SpsA, Chain A"/>
    <property type="match status" value="1"/>
</dbReference>
<evidence type="ECO:0000256" key="5">
    <source>
        <dbReference type="RuleBase" id="RU362027"/>
    </source>
</evidence>
<dbReference type="GO" id="GO:0047262">
    <property type="term" value="F:polygalacturonate 4-alpha-galacturonosyltransferase activity"/>
    <property type="evidence" value="ECO:0007669"/>
    <property type="project" value="InterPro"/>
</dbReference>
<feature type="compositionally biased region" description="Basic and acidic residues" evidence="6">
    <location>
        <begin position="198"/>
        <end position="210"/>
    </location>
</feature>
<keyword evidence="3 5" id="KW-0328">Glycosyltransferase</keyword>
<reference evidence="7" key="2">
    <citation type="journal article" date="2024" name="Plant">
        <title>Genomic evolution and insights into agronomic trait innovations of Sesamum species.</title>
        <authorList>
            <person name="Miao H."/>
            <person name="Wang L."/>
            <person name="Qu L."/>
            <person name="Liu H."/>
            <person name="Sun Y."/>
            <person name="Le M."/>
            <person name="Wang Q."/>
            <person name="Wei S."/>
            <person name="Zheng Y."/>
            <person name="Lin W."/>
            <person name="Duan Y."/>
            <person name="Cao H."/>
            <person name="Xiong S."/>
            <person name="Wang X."/>
            <person name="Wei L."/>
            <person name="Li C."/>
            <person name="Ma Q."/>
            <person name="Ju M."/>
            <person name="Zhao R."/>
            <person name="Li G."/>
            <person name="Mu C."/>
            <person name="Tian Q."/>
            <person name="Mei H."/>
            <person name="Zhang T."/>
            <person name="Gao T."/>
            <person name="Zhang H."/>
        </authorList>
    </citation>
    <scope>NUCLEOTIDE SEQUENCE</scope>
    <source>
        <strain evidence="7">G01</strain>
    </source>
</reference>
<accession>A0AAW2KYY6</accession>
<comment type="subcellular location">
    <subcellularLocation>
        <location evidence="5">Golgi apparatus membrane</location>
        <topology evidence="5">Single-pass type II membrane protein</topology>
    </subcellularLocation>
</comment>
<dbReference type="AlphaFoldDB" id="A0AAW2KYY6"/>
<evidence type="ECO:0000256" key="4">
    <source>
        <dbReference type="ARBA" id="ARBA00022679"/>
    </source>
</evidence>
<dbReference type="GO" id="GO:0071555">
    <property type="term" value="P:cell wall organization"/>
    <property type="evidence" value="ECO:0007669"/>
    <property type="project" value="UniProtKB-KW"/>
</dbReference>
<dbReference type="EC" id="2.4.1.-" evidence="5"/>
<comment type="similarity">
    <text evidence="2 5">Belongs to the glycosyltransferase 8 family.</text>
</comment>
<dbReference type="InterPro" id="IPR029993">
    <property type="entry name" value="GAUT"/>
</dbReference>
<protein>
    <recommendedName>
        <fullName evidence="5">Hexosyltransferase</fullName>
        <ecNumber evidence="5">2.4.1.-</ecNumber>
    </recommendedName>
</protein>
<dbReference type="PANTHER" id="PTHR32116">
    <property type="entry name" value="GALACTURONOSYLTRANSFERASE 4-RELATED"/>
    <property type="match status" value="1"/>
</dbReference>
<dbReference type="InterPro" id="IPR029044">
    <property type="entry name" value="Nucleotide-diphossugar_trans"/>
</dbReference>
<gene>
    <name evidence="7" type="ORF">Sangu_2375500</name>
</gene>
<dbReference type="CDD" id="cd06429">
    <property type="entry name" value="GT8_like_1"/>
    <property type="match status" value="1"/>
</dbReference>
<dbReference type="GO" id="GO:0000139">
    <property type="term" value="C:Golgi membrane"/>
    <property type="evidence" value="ECO:0007669"/>
    <property type="project" value="UniProtKB-SubCell"/>
</dbReference>
<reference evidence="7" key="1">
    <citation type="submission" date="2020-06" db="EMBL/GenBank/DDBJ databases">
        <authorList>
            <person name="Li T."/>
            <person name="Hu X."/>
            <person name="Zhang T."/>
            <person name="Song X."/>
            <person name="Zhang H."/>
            <person name="Dai N."/>
            <person name="Sheng W."/>
            <person name="Hou X."/>
            <person name="Wei L."/>
        </authorList>
    </citation>
    <scope>NUCLEOTIDE SEQUENCE</scope>
    <source>
        <strain evidence="7">G01</strain>
        <tissue evidence="7">Leaf</tissue>
    </source>
</reference>
<comment type="pathway">
    <text evidence="1 5">Glycan metabolism; pectin biosynthesis.</text>
</comment>
<dbReference type="InterPro" id="IPR002495">
    <property type="entry name" value="Glyco_trans_8"/>
</dbReference>
<evidence type="ECO:0000256" key="3">
    <source>
        <dbReference type="ARBA" id="ARBA00022676"/>
    </source>
</evidence>
<proteinExistence type="inferred from homology"/>
<feature type="compositionally biased region" description="Basic and acidic residues" evidence="6">
    <location>
        <begin position="121"/>
        <end position="153"/>
    </location>
</feature>
<keyword evidence="5" id="KW-0333">Golgi apparatus</keyword>
<feature type="compositionally biased region" description="Basic and acidic residues" evidence="6">
    <location>
        <begin position="162"/>
        <end position="183"/>
    </location>
</feature>
<dbReference type="Pfam" id="PF01501">
    <property type="entry name" value="Glyco_transf_8"/>
    <property type="match status" value="1"/>
</dbReference>
<organism evidence="7">
    <name type="scientific">Sesamum angustifolium</name>
    <dbReference type="NCBI Taxonomy" id="2727405"/>
    <lineage>
        <taxon>Eukaryota</taxon>
        <taxon>Viridiplantae</taxon>
        <taxon>Streptophyta</taxon>
        <taxon>Embryophyta</taxon>
        <taxon>Tracheophyta</taxon>
        <taxon>Spermatophyta</taxon>
        <taxon>Magnoliopsida</taxon>
        <taxon>eudicotyledons</taxon>
        <taxon>Gunneridae</taxon>
        <taxon>Pentapetalae</taxon>
        <taxon>asterids</taxon>
        <taxon>lamiids</taxon>
        <taxon>Lamiales</taxon>
        <taxon>Pedaliaceae</taxon>
        <taxon>Sesamum</taxon>
    </lineage>
</organism>
<keyword evidence="5" id="KW-0961">Cell wall biogenesis/degradation</keyword>
<name>A0AAW2KYY6_9LAMI</name>
<evidence type="ECO:0000313" key="7">
    <source>
        <dbReference type="EMBL" id="KAL0310808.1"/>
    </source>
</evidence>
<feature type="region of interest" description="Disordered" evidence="6">
    <location>
        <begin position="81"/>
        <end position="210"/>
    </location>
</feature>
<dbReference type="Pfam" id="PF25557">
    <property type="entry name" value="GAUT_1"/>
    <property type="match status" value="1"/>
</dbReference>
<dbReference type="EMBL" id="JACGWK010000016">
    <property type="protein sequence ID" value="KAL0310808.1"/>
    <property type="molecule type" value="Genomic_DNA"/>
</dbReference>
<sequence length="676" mass="77905">MKMKLRKSMLFFLLVTVLAPIVLYTDTLGVHFTSSSSRNEFVEDVSAFTFAGEVRPLNVLPQESSTTLKEPLGIVYLENSVESGSNSSDDSSGENTRITRQLTEESAEDRTTNSSSLSKNSLDENPIRQVIDVEREVDVETGKETSNETKLSDVRSGSGQNDVKEETRSQLLDGKSENALERKDRKRLKRSSQTSGKDTSREQVKAITEKQNEQTVLPDARIRQLKDQLIQAKLYLSLSATRNNAHFIRELRLRMKEVHRALGDATKDSELPRNAYDKLKAMEQTLLKGKQIQDDCAAVVKKLRAMIHSSEEQLRVHKKQTLFLTHLTAKTMPKGLHCLPLRLTTEYFMLNSSQQHFLNKEKLDDPKLHHYALFSDNVLAAAVVVNSTITHAKDPSKHVFHVVTDRLNYAAMRMWFFANPPGKATIQVQNVEEFTWLNSSYSPVLKQLGSPSMIDYYFKNRRAESDPNLKFRNPKYLSIMNHLRFYLPEIFPKLDKVLFLDDDIVVQKDLTSLWSLDLKGKVIGVVETCGESFHRFDRYLNFSNPLISKKFDPRACGWAFGMNIFDLDEWRKQNITDVYHKWQSLNQDRLLWKLGTLPPGLITFWNRTYALDKSWHVLGLGYNPNVSLKDIERAAVIHYNGNLKPWLEIAIPKFRNYWTRFVDYDHQYLRECNITP</sequence>
<evidence type="ECO:0000256" key="1">
    <source>
        <dbReference type="ARBA" id="ARBA00004877"/>
    </source>
</evidence>
<dbReference type="PANTHER" id="PTHR32116:SF7">
    <property type="entry name" value="GALACTURONOSYLTRANSFERASE 4-RELATED"/>
    <property type="match status" value="1"/>
</dbReference>
<feature type="compositionally biased region" description="Low complexity" evidence="6">
    <location>
        <begin position="81"/>
        <end position="95"/>
    </location>
</feature>
<evidence type="ECO:0000256" key="2">
    <source>
        <dbReference type="ARBA" id="ARBA00006351"/>
    </source>
</evidence>
<dbReference type="SUPFAM" id="SSF53448">
    <property type="entry name" value="Nucleotide-diphospho-sugar transferases"/>
    <property type="match status" value="1"/>
</dbReference>